<dbReference type="EMBL" id="JBHSAO010000001">
    <property type="protein sequence ID" value="MFC4023025.1"/>
    <property type="molecule type" value="Genomic_DNA"/>
</dbReference>
<protein>
    <recommendedName>
        <fullName evidence="4">Major facilitator superfamily (MFS) profile domain-containing protein</fullName>
    </recommendedName>
</protein>
<gene>
    <name evidence="2" type="ORF">ACFOUV_04245</name>
</gene>
<organism evidence="2 3">
    <name type="scientific">Oceanobacillus longus</name>
    <dbReference type="NCBI Taxonomy" id="930120"/>
    <lineage>
        <taxon>Bacteria</taxon>
        <taxon>Bacillati</taxon>
        <taxon>Bacillota</taxon>
        <taxon>Bacilli</taxon>
        <taxon>Bacillales</taxon>
        <taxon>Bacillaceae</taxon>
        <taxon>Oceanobacillus</taxon>
    </lineage>
</organism>
<reference evidence="3" key="1">
    <citation type="journal article" date="2019" name="Int. J. Syst. Evol. Microbiol.">
        <title>The Global Catalogue of Microorganisms (GCM) 10K type strain sequencing project: providing services to taxonomists for standard genome sequencing and annotation.</title>
        <authorList>
            <consortium name="The Broad Institute Genomics Platform"/>
            <consortium name="The Broad Institute Genome Sequencing Center for Infectious Disease"/>
            <person name="Wu L."/>
            <person name="Ma J."/>
        </authorList>
    </citation>
    <scope>NUCLEOTIDE SEQUENCE [LARGE SCALE GENOMIC DNA]</scope>
    <source>
        <strain evidence="3">IBRC-M 10703</strain>
    </source>
</reference>
<proteinExistence type="predicted"/>
<evidence type="ECO:0000256" key="1">
    <source>
        <dbReference type="SAM" id="Phobius"/>
    </source>
</evidence>
<keyword evidence="1" id="KW-1133">Transmembrane helix</keyword>
<dbReference type="RefSeq" id="WP_379495509.1">
    <property type="nucleotide sequence ID" value="NZ_JBHSAO010000001.1"/>
</dbReference>
<feature type="transmembrane region" description="Helical" evidence="1">
    <location>
        <begin position="64"/>
        <end position="86"/>
    </location>
</feature>
<evidence type="ECO:0000313" key="2">
    <source>
        <dbReference type="EMBL" id="MFC4023025.1"/>
    </source>
</evidence>
<comment type="caution">
    <text evidence="2">The sequence shown here is derived from an EMBL/GenBank/DDBJ whole genome shotgun (WGS) entry which is preliminary data.</text>
</comment>
<keyword evidence="3" id="KW-1185">Reference proteome</keyword>
<keyword evidence="1" id="KW-0472">Membrane</keyword>
<feature type="transmembrane region" description="Helical" evidence="1">
    <location>
        <begin position="33"/>
        <end position="57"/>
    </location>
</feature>
<evidence type="ECO:0008006" key="4">
    <source>
        <dbReference type="Google" id="ProtNLM"/>
    </source>
</evidence>
<evidence type="ECO:0000313" key="3">
    <source>
        <dbReference type="Proteomes" id="UP001595772"/>
    </source>
</evidence>
<accession>A0ABV8GTK1</accession>
<name>A0ABV8GTK1_9BACI</name>
<dbReference type="Proteomes" id="UP001595772">
    <property type="component" value="Unassembled WGS sequence"/>
</dbReference>
<keyword evidence="1" id="KW-0812">Transmembrane</keyword>
<sequence>MAIVVGYAIAVLGAVLAYQFGEGKSKKRKYRIWGFALMVSISPALSFAIGLTYAAIVGSGWASMIMWILFPIGFIVGLVMLFVGIFKKEATEEDL</sequence>